<evidence type="ECO:0000313" key="2">
    <source>
        <dbReference type="Proteomes" id="UP001472677"/>
    </source>
</evidence>
<gene>
    <name evidence="1" type="ORF">V6N12_011775</name>
</gene>
<organism evidence="1 2">
    <name type="scientific">Hibiscus sabdariffa</name>
    <name type="common">roselle</name>
    <dbReference type="NCBI Taxonomy" id="183260"/>
    <lineage>
        <taxon>Eukaryota</taxon>
        <taxon>Viridiplantae</taxon>
        <taxon>Streptophyta</taxon>
        <taxon>Embryophyta</taxon>
        <taxon>Tracheophyta</taxon>
        <taxon>Spermatophyta</taxon>
        <taxon>Magnoliopsida</taxon>
        <taxon>eudicotyledons</taxon>
        <taxon>Gunneridae</taxon>
        <taxon>Pentapetalae</taxon>
        <taxon>rosids</taxon>
        <taxon>malvids</taxon>
        <taxon>Malvales</taxon>
        <taxon>Malvaceae</taxon>
        <taxon>Malvoideae</taxon>
        <taxon>Hibiscus</taxon>
    </lineage>
</organism>
<comment type="caution">
    <text evidence="1">The sequence shown here is derived from an EMBL/GenBank/DDBJ whole genome shotgun (WGS) entry which is preliminary data.</text>
</comment>
<sequence>MDMDEWSEARVFPFIVGYYGSRVAARAATSSTNCDKLQPTVGRTAPRSHVGVPPAAVADLVAEEQRHWGERLIVDTESNSHCRRVDPRG</sequence>
<accession>A0ABR2BTI1</accession>
<proteinExistence type="predicted"/>
<reference evidence="1 2" key="1">
    <citation type="journal article" date="2024" name="G3 (Bethesda)">
        <title>Genome assembly of Hibiscus sabdariffa L. provides insights into metabolisms of medicinal natural products.</title>
        <authorList>
            <person name="Kim T."/>
        </authorList>
    </citation>
    <scope>NUCLEOTIDE SEQUENCE [LARGE SCALE GENOMIC DNA]</scope>
    <source>
        <strain evidence="1">TK-2024</strain>
        <tissue evidence="1">Old leaves</tissue>
    </source>
</reference>
<protein>
    <submittedName>
        <fullName evidence="1">Uncharacterized protein</fullName>
    </submittedName>
</protein>
<keyword evidence="2" id="KW-1185">Reference proteome</keyword>
<dbReference type="Proteomes" id="UP001472677">
    <property type="component" value="Unassembled WGS sequence"/>
</dbReference>
<dbReference type="EMBL" id="JBBPBM010000086">
    <property type="protein sequence ID" value="KAK8510410.1"/>
    <property type="molecule type" value="Genomic_DNA"/>
</dbReference>
<evidence type="ECO:0000313" key="1">
    <source>
        <dbReference type="EMBL" id="KAK8510410.1"/>
    </source>
</evidence>
<name>A0ABR2BTI1_9ROSI</name>